<evidence type="ECO:0000256" key="1">
    <source>
        <dbReference type="SAM" id="MobiDB-lite"/>
    </source>
</evidence>
<evidence type="ECO:0000313" key="3">
    <source>
        <dbReference type="Proteomes" id="UP001567538"/>
    </source>
</evidence>
<feature type="region of interest" description="Disordered" evidence="1">
    <location>
        <begin position="304"/>
        <end position="327"/>
    </location>
</feature>
<name>A0ABD1FTN1_SALDI</name>
<proteinExistence type="predicted"/>
<evidence type="ECO:0000313" key="2">
    <source>
        <dbReference type="EMBL" id="KAL1535197.1"/>
    </source>
</evidence>
<accession>A0ABD1FTN1</accession>
<comment type="caution">
    <text evidence="2">The sequence shown here is derived from an EMBL/GenBank/DDBJ whole genome shotgun (WGS) entry which is preliminary data.</text>
</comment>
<gene>
    <name evidence="2" type="ORF">AAHA92_31281</name>
</gene>
<dbReference type="EMBL" id="JBEAFC010000012">
    <property type="protein sequence ID" value="KAL1535197.1"/>
    <property type="molecule type" value="Genomic_DNA"/>
</dbReference>
<organism evidence="2 3">
    <name type="scientific">Salvia divinorum</name>
    <name type="common">Maria pastora</name>
    <name type="synonym">Diviner's sage</name>
    <dbReference type="NCBI Taxonomy" id="28513"/>
    <lineage>
        <taxon>Eukaryota</taxon>
        <taxon>Viridiplantae</taxon>
        <taxon>Streptophyta</taxon>
        <taxon>Embryophyta</taxon>
        <taxon>Tracheophyta</taxon>
        <taxon>Spermatophyta</taxon>
        <taxon>Magnoliopsida</taxon>
        <taxon>eudicotyledons</taxon>
        <taxon>Gunneridae</taxon>
        <taxon>Pentapetalae</taxon>
        <taxon>asterids</taxon>
        <taxon>lamiids</taxon>
        <taxon>Lamiales</taxon>
        <taxon>Lamiaceae</taxon>
        <taxon>Nepetoideae</taxon>
        <taxon>Mentheae</taxon>
        <taxon>Salviinae</taxon>
        <taxon>Salvia</taxon>
        <taxon>Salvia subgen. Calosphace</taxon>
    </lineage>
</organism>
<dbReference type="AlphaFoldDB" id="A0ABD1FTN1"/>
<reference evidence="2 3" key="1">
    <citation type="submission" date="2024-06" db="EMBL/GenBank/DDBJ databases">
        <title>A chromosome level genome sequence of Diviner's sage (Salvia divinorum).</title>
        <authorList>
            <person name="Ford S.A."/>
            <person name="Ro D.-K."/>
            <person name="Ness R.W."/>
            <person name="Phillips M.A."/>
        </authorList>
    </citation>
    <scope>NUCLEOTIDE SEQUENCE [LARGE SCALE GENOMIC DNA]</scope>
    <source>
        <strain evidence="2">SAF-2024a</strain>
        <tissue evidence="2">Leaf</tissue>
    </source>
</reference>
<protein>
    <submittedName>
        <fullName evidence="2">Uncharacterized protein</fullName>
    </submittedName>
</protein>
<sequence>MSPRTNGIIEAHPAVKKVADAVVNLMQILKDTRLEIRSSDCFKIICDTMRRAIGIADTSIEPDTNQVATLTQSMSQEEYHGSQWSESLNALLKAAEERELLENRLEFPSFSLGTGFTQDVYARADIVHQNGGFEPENEVLIHKKQTDNDVLMGTTGGGSDGDIEEHHLLVASLSEYESDVVEPDMIVGNNGAKLSITVGPGRPPCKLAGGMHNIPKGNENVNISLDDSLCRDAGINAETANAIKMTNSIVDDIIARENEQDHADSIICSAMEVILHEGVDAFFATTNEHQQALGVEKTHGTTLEVSETQDRHPTTDKTEMEAPPKCEKPVQRVRTRAMKRMGPALCSPYNERAVPVTIKLSSEEKDMYYWVVWTQGDNE</sequence>
<feature type="compositionally biased region" description="Basic and acidic residues" evidence="1">
    <location>
        <begin position="308"/>
        <end position="327"/>
    </location>
</feature>
<dbReference type="Proteomes" id="UP001567538">
    <property type="component" value="Unassembled WGS sequence"/>
</dbReference>
<keyword evidence="3" id="KW-1185">Reference proteome</keyword>